<name>A0A3N2PWB8_SODAK</name>
<evidence type="ECO:0000313" key="3">
    <source>
        <dbReference type="Proteomes" id="UP000272025"/>
    </source>
</evidence>
<accession>A0A3N2PWB8</accession>
<feature type="region of interest" description="Disordered" evidence="1">
    <location>
        <begin position="52"/>
        <end position="73"/>
    </location>
</feature>
<dbReference type="GeneID" id="39575482"/>
<feature type="compositionally biased region" description="Gly residues" evidence="1">
    <location>
        <begin position="597"/>
        <end position="606"/>
    </location>
</feature>
<sequence length="687" mass="71950">MDPRFPVTRDQLFSLQMDLKHIQLVQSSQAERIARLERRQEQDAQLKSVWQQPPFPGVLAGTPQYGPTHFNPSDLYETDDQENLLSSLHLGPAEEEPVRRGAASRANSVRFDESALRQSDWGGGGGGGGGQSNRHSGEFGGPPRPSSGLLMERSLSHKSDGRHSSAGHSVHSVHSLASGRASSLGLHTDNYTGSSNEDDSPVDLPGPPPEFFILGSVPSIVRCWLTPHFAHDTIHYVDICTGSQKSTIDYSVVRDLDLADELQRDVDGVCRLRTTVYLVEATVAERPHRPSHPGQIPSITATFEVTGVEQDENAEAKKGIQVFIGSDTLRAHVADIFLSQNRMTLVGNDREKLSVPFVRPEDDVVFKHIYTTNAVPVSGKPKLNANAAPFVLGKSSGQHVAPVVQQRDLDESVSASAAAAPNGAGVEKDEEEAVHGRATSCPPGQDGRSGTGMGTGKPNGAGGRRPETDAEADEKTKEGTAHPSKTREGGLGLSSSASNVDSTEGNPQPASGIGIWGSWRHGTPGAGAGAETGQREGAPLSGYQPAGRGGRSMKVLKPLKSTSSSSARTGASYEPAPPPRSSGEYRRKSQTAITAMGAGGGAGGSDSGSSNVIRWESSKRAMGTGAPVHSSRDARSTTSTTSAGSGSGSGVAPLTPISRSTNNPIGGASAFSWMNPAGKAKPAATAE</sequence>
<feature type="compositionally biased region" description="Low complexity" evidence="1">
    <location>
        <begin position="164"/>
        <end position="186"/>
    </location>
</feature>
<protein>
    <recommendedName>
        <fullName evidence="4">Ubiquitin carboxyl-terminal hydrolase 19</fullName>
    </recommendedName>
</protein>
<feature type="compositionally biased region" description="Basic and acidic residues" evidence="1">
    <location>
        <begin position="464"/>
        <end position="488"/>
    </location>
</feature>
<feature type="compositionally biased region" description="Polar residues" evidence="1">
    <location>
        <begin position="493"/>
        <end position="509"/>
    </location>
</feature>
<evidence type="ECO:0000256" key="1">
    <source>
        <dbReference type="SAM" id="MobiDB-lite"/>
    </source>
</evidence>
<dbReference type="Proteomes" id="UP000272025">
    <property type="component" value="Unassembled WGS sequence"/>
</dbReference>
<dbReference type="AlphaFoldDB" id="A0A3N2PWB8"/>
<organism evidence="2 3">
    <name type="scientific">Sodiomyces alkalinus (strain CBS 110278 / VKM F-3762 / F11)</name>
    <name type="common">Alkaliphilic filamentous fungus</name>
    <dbReference type="NCBI Taxonomy" id="1314773"/>
    <lineage>
        <taxon>Eukaryota</taxon>
        <taxon>Fungi</taxon>
        <taxon>Dikarya</taxon>
        <taxon>Ascomycota</taxon>
        <taxon>Pezizomycotina</taxon>
        <taxon>Sordariomycetes</taxon>
        <taxon>Hypocreomycetidae</taxon>
        <taxon>Glomerellales</taxon>
        <taxon>Plectosphaerellaceae</taxon>
        <taxon>Sodiomyces</taxon>
    </lineage>
</organism>
<feature type="compositionally biased region" description="Gly residues" evidence="1">
    <location>
        <begin position="447"/>
        <end position="463"/>
    </location>
</feature>
<dbReference type="OrthoDB" id="5369841at2759"/>
<feature type="compositionally biased region" description="Low complexity" evidence="1">
    <location>
        <begin position="561"/>
        <end position="572"/>
    </location>
</feature>
<feature type="compositionally biased region" description="Gly residues" evidence="1">
    <location>
        <begin position="121"/>
        <end position="131"/>
    </location>
</feature>
<dbReference type="RefSeq" id="XP_028466594.1">
    <property type="nucleotide sequence ID" value="XM_028607004.1"/>
</dbReference>
<evidence type="ECO:0000313" key="2">
    <source>
        <dbReference type="EMBL" id="ROT38788.1"/>
    </source>
</evidence>
<evidence type="ECO:0008006" key="4">
    <source>
        <dbReference type="Google" id="ProtNLM"/>
    </source>
</evidence>
<feature type="region of interest" description="Disordered" evidence="1">
    <location>
        <begin position="407"/>
        <end position="687"/>
    </location>
</feature>
<dbReference type="EMBL" id="ML119055">
    <property type="protein sequence ID" value="ROT38788.1"/>
    <property type="molecule type" value="Genomic_DNA"/>
</dbReference>
<proteinExistence type="predicted"/>
<keyword evidence="3" id="KW-1185">Reference proteome</keyword>
<reference evidence="2 3" key="1">
    <citation type="journal article" date="2018" name="Mol. Ecol.">
        <title>The obligate alkalophilic soda-lake fungus Sodiomyces alkalinus has shifted to a protein diet.</title>
        <authorList>
            <person name="Grum-Grzhimaylo A.A."/>
            <person name="Falkoski D.L."/>
            <person name="van den Heuvel J."/>
            <person name="Valero-Jimenez C.A."/>
            <person name="Min B."/>
            <person name="Choi I.G."/>
            <person name="Lipzen A."/>
            <person name="Daum C.G."/>
            <person name="Aanen D.K."/>
            <person name="Tsang A."/>
            <person name="Henrissat B."/>
            <person name="Bilanenko E.N."/>
            <person name="de Vries R.P."/>
            <person name="van Kan J.A.L."/>
            <person name="Grigoriev I.V."/>
            <person name="Debets A.J.M."/>
        </authorList>
    </citation>
    <scope>NUCLEOTIDE SEQUENCE [LARGE SCALE GENOMIC DNA]</scope>
    <source>
        <strain evidence="2 3">F11</strain>
    </source>
</reference>
<feature type="compositionally biased region" description="Basic and acidic residues" evidence="1">
    <location>
        <begin position="154"/>
        <end position="163"/>
    </location>
</feature>
<feature type="region of interest" description="Disordered" evidence="1">
    <location>
        <begin position="89"/>
        <end position="207"/>
    </location>
</feature>
<gene>
    <name evidence="2" type="ORF">SODALDRAFT_170962</name>
</gene>
<dbReference type="STRING" id="1314773.A0A3N2PWB8"/>